<dbReference type="GO" id="GO:0005829">
    <property type="term" value="C:cytosol"/>
    <property type="evidence" value="ECO:0007669"/>
    <property type="project" value="TreeGrafter"/>
</dbReference>
<dbReference type="GO" id="GO:0006099">
    <property type="term" value="P:tricarboxylic acid cycle"/>
    <property type="evidence" value="ECO:0007669"/>
    <property type="project" value="InterPro"/>
</dbReference>
<dbReference type="PANTHER" id="PTHR30523:SF6">
    <property type="entry name" value="PHOSPHOENOLPYRUVATE CARBOXYLASE"/>
    <property type="match status" value="1"/>
</dbReference>
<feature type="non-terminal residue" evidence="2">
    <location>
        <position position="1"/>
    </location>
</feature>
<dbReference type="InterPro" id="IPR015813">
    <property type="entry name" value="Pyrv/PenolPyrv_kinase-like_dom"/>
</dbReference>
<dbReference type="AlphaFoldDB" id="A0A382RIS8"/>
<dbReference type="PANTHER" id="PTHR30523">
    <property type="entry name" value="PHOSPHOENOLPYRUVATE CARBOXYLASE"/>
    <property type="match status" value="1"/>
</dbReference>
<sequence length="294" mass="32922">VHGRSGEAARGGQAEGTVGGRLRATEHGEVVNERFGLRGIASRSLEQAFSAVAIATALPRKEAPEENEEWMTIMNLIAVTSRDAYKNLVFESDRFPDYFRQATPIDLIEHMRIGRQSDRPNQDYLAGNTHTLPWTFAWTLSRYLLPSWYGLGAGLTAAVDTYGEGPLIEMNCSWAFFQRMLEDAETALAIADLGIARHYSSLAGKLHDLYFPLIETEFNRSVSTVLAVKQQKELLKFNSTLRRSIRLRNPYVDPMSLLQVDLLQRWRAADRDDEQLLNALLASVNGIARGLHSG</sequence>
<evidence type="ECO:0000313" key="2">
    <source>
        <dbReference type="EMBL" id="SVC97614.1"/>
    </source>
</evidence>
<evidence type="ECO:0008006" key="3">
    <source>
        <dbReference type="Google" id="ProtNLM"/>
    </source>
</evidence>
<gene>
    <name evidence="2" type="ORF">METZ01_LOCUS350468</name>
</gene>
<dbReference type="GO" id="GO:0015977">
    <property type="term" value="P:carbon fixation"/>
    <property type="evidence" value="ECO:0007669"/>
    <property type="project" value="InterPro"/>
</dbReference>
<dbReference type="Pfam" id="PF00311">
    <property type="entry name" value="PEPcase"/>
    <property type="match status" value="1"/>
</dbReference>
<proteinExistence type="predicted"/>
<name>A0A382RIS8_9ZZZZ</name>
<accession>A0A382RIS8</accession>
<dbReference type="InterPro" id="IPR021135">
    <property type="entry name" value="PEP_COase"/>
</dbReference>
<reference evidence="2" key="1">
    <citation type="submission" date="2018-05" db="EMBL/GenBank/DDBJ databases">
        <authorList>
            <person name="Lanie J.A."/>
            <person name="Ng W.-L."/>
            <person name="Kazmierczak K.M."/>
            <person name="Andrzejewski T.M."/>
            <person name="Davidsen T.M."/>
            <person name="Wayne K.J."/>
            <person name="Tettelin H."/>
            <person name="Glass J.I."/>
            <person name="Rusch D."/>
            <person name="Podicherti R."/>
            <person name="Tsui H.-C.T."/>
            <person name="Winkler M.E."/>
        </authorList>
    </citation>
    <scope>NUCLEOTIDE SEQUENCE</scope>
</reference>
<dbReference type="GO" id="GO:0008964">
    <property type="term" value="F:phosphoenolpyruvate carboxylase activity"/>
    <property type="evidence" value="ECO:0007669"/>
    <property type="project" value="InterPro"/>
</dbReference>
<dbReference type="EMBL" id="UINC01122043">
    <property type="protein sequence ID" value="SVC97614.1"/>
    <property type="molecule type" value="Genomic_DNA"/>
</dbReference>
<protein>
    <recommendedName>
        <fullName evidence="3">Phosphoenolpyruvate carboxylase</fullName>
    </recommendedName>
</protein>
<dbReference type="SUPFAM" id="SSF51621">
    <property type="entry name" value="Phosphoenolpyruvate/pyruvate domain"/>
    <property type="match status" value="1"/>
</dbReference>
<feature type="region of interest" description="Disordered" evidence="1">
    <location>
        <begin position="1"/>
        <end position="21"/>
    </location>
</feature>
<organism evidence="2">
    <name type="scientific">marine metagenome</name>
    <dbReference type="NCBI Taxonomy" id="408172"/>
    <lineage>
        <taxon>unclassified sequences</taxon>
        <taxon>metagenomes</taxon>
        <taxon>ecological metagenomes</taxon>
    </lineage>
</organism>
<evidence type="ECO:0000256" key="1">
    <source>
        <dbReference type="SAM" id="MobiDB-lite"/>
    </source>
</evidence>